<keyword evidence="5 7" id="KW-0472">Membrane</keyword>
<dbReference type="HOGENOM" id="CLU_045539_5_1_0"/>
<dbReference type="PANTHER" id="PTHR30213">
    <property type="entry name" value="INNER MEMBRANE PROTEIN YHJD"/>
    <property type="match status" value="1"/>
</dbReference>
<dbReference type="GO" id="GO:0005886">
    <property type="term" value="C:plasma membrane"/>
    <property type="evidence" value="ECO:0007669"/>
    <property type="project" value="UniProtKB-SubCell"/>
</dbReference>
<name>C1CY67_DEIDV</name>
<feature type="region of interest" description="Disordered" evidence="6">
    <location>
        <begin position="303"/>
        <end position="328"/>
    </location>
</feature>
<evidence type="ECO:0000313" key="8">
    <source>
        <dbReference type="EMBL" id="ACO47023.1"/>
    </source>
</evidence>
<dbReference type="OrthoDB" id="9797028at2"/>
<dbReference type="Pfam" id="PF03631">
    <property type="entry name" value="Virul_fac_BrkB"/>
    <property type="match status" value="1"/>
</dbReference>
<dbReference type="KEGG" id="ddr:Deide_20180"/>
<organism evidence="8 9">
    <name type="scientific">Deinococcus deserti (strain DSM 17065 / CIP 109153 / LMG 22923 / VCD115)</name>
    <dbReference type="NCBI Taxonomy" id="546414"/>
    <lineage>
        <taxon>Bacteria</taxon>
        <taxon>Thermotogati</taxon>
        <taxon>Deinococcota</taxon>
        <taxon>Deinococci</taxon>
        <taxon>Deinococcales</taxon>
        <taxon>Deinococcaceae</taxon>
        <taxon>Deinococcus</taxon>
    </lineage>
</organism>
<dbReference type="EMBL" id="CP001114">
    <property type="protein sequence ID" value="ACO47023.1"/>
    <property type="molecule type" value="Genomic_DNA"/>
</dbReference>
<evidence type="ECO:0000313" key="9">
    <source>
        <dbReference type="Proteomes" id="UP000002208"/>
    </source>
</evidence>
<evidence type="ECO:0000256" key="2">
    <source>
        <dbReference type="ARBA" id="ARBA00022475"/>
    </source>
</evidence>
<comment type="subcellular location">
    <subcellularLocation>
        <location evidence="1">Cell membrane</location>
        <topology evidence="1">Multi-pass membrane protein</topology>
    </subcellularLocation>
</comment>
<evidence type="ECO:0000256" key="6">
    <source>
        <dbReference type="SAM" id="MobiDB-lite"/>
    </source>
</evidence>
<dbReference type="AlphaFoldDB" id="C1CY67"/>
<sequence>MRPADLFTVIKESTQAFGQDKAPRLAAAIAYYAMFSVAPLLLFAVAIAGRFLTNEEVANQLFGPTGMLARELGADAANFLRSLIPQEDALHKGTLIASIVGFLTLFMGATGLFVQLQDALNSMWGADPGPPKGLMHMVRTRVISFLMIVLIGLLLFVFLGLNTYLSAIANDLGARFGAGTILVRLLTFGLSALFLTPVFAAIYKFLPSVKLEWHEVLVGGAITAALFTLGQIVIGLYFGRAAPGSAFGAAGALVALLLWIYYSGMIFFFGAEVTWVYSQKYGSHAGGAANTAKKMALVQKGAKIDPTPSPEEQASAANADQPVRDSRGRVVAAGGKGRAAANVPGTTRWPFARRIKHRKPARARTSGLLPSMVGALWNAMSALLAIPTVLVLRLVGLDGKPKK</sequence>
<evidence type="ECO:0000256" key="3">
    <source>
        <dbReference type="ARBA" id="ARBA00022692"/>
    </source>
</evidence>
<evidence type="ECO:0000256" key="5">
    <source>
        <dbReference type="ARBA" id="ARBA00023136"/>
    </source>
</evidence>
<keyword evidence="2" id="KW-1003">Cell membrane</keyword>
<keyword evidence="4 7" id="KW-1133">Transmembrane helix</keyword>
<feature type="transmembrane region" description="Helical" evidence="7">
    <location>
        <begin position="95"/>
        <end position="114"/>
    </location>
</feature>
<dbReference type="STRING" id="546414.Deide_20180"/>
<evidence type="ECO:0000256" key="7">
    <source>
        <dbReference type="SAM" id="Phobius"/>
    </source>
</evidence>
<feature type="transmembrane region" description="Helical" evidence="7">
    <location>
        <begin position="142"/>
        <end position="161"/>
    </location>
</feature>
<feature type="transmembrane region" description="Helical" evidence="7">
    <location>
        <begin position="181"/>
        <end position="203"/>
    </location>
</feature>
<dbReference type="InterPro" id="IPR017039">
    <property type="entry name" value="Virul_fac_BrkB"/>
</dbReference>
<feature type="transmembrane region" description="Helical" evidence="7">
    <location>
        <begin position="250"/>
        <end position="271"/>
    </location>
</feature>
<gene>
    <name evidence="8" type="ordered locus">Deide_20180</name>
</gene>
<protein>
    <submittedName>
        <fullName evidence="8">Putative ribonuclease BN putative membrane protein</fullName>
    </submittedName>
</protein>
<dbReference type="Proteomes" id="UP000002208">
    <property type="component" value="Chromosome"/>
</dbReference>
<keyword evidence="9" id="KW-1185">Reference proteome</keyword>
<feature type="transmembrane region" description="Helical" evidence="7">
    <location>
        <begin position="368"/>
        <end position="395"/>
    </location>
</feature>
<evidence type="ECO:0000256" key="4">
    <source>
        <dbReference type="ARBA" id="ARBA00022989"/>
    </source>
</evidence>
<dbReference type="PANTHER" id="PTHR30213:SF1">
    <property type="entry name" value="INNER MEMBRANE PROTEIN YHJD"/>
    <property type="match status" value="1"/>
</dbReference>
<dbReference type="PaxDb" id="546414-Deide_20180"/>
<keyword evidence="3 7" id="KW-0812">Transmembrane</keyword>
<accession>C1CY67</accession>
<proteinExistence type="predicted"/>
<dbReference type="eggNOG" id="COG1295">
    <property type="taxonomic scope" value="Bacteria"/>
</dbReference>
<evidence type="ECO:0000256" key="1">
    <source>
        <dbReference type="ARBA" id="ARBA00004651"/>
    </source>
</evidence>
<feature type="transmembrane region" description="Helical" evidence="7">
    <location>
        <begin position="29"/>
        <end position="52"/>
    </location>
</feature>
<feature type="transmembrane region" description="Helical" evidence="7">
    <location>
        <begin position="215"/>
        <end position="238"/>
    </location>
</feature>
<reference evidence="8 9" key="1">
    <citation type="journal article" date="2009" name="PLoS Genet.">
        <title>Alliance of proteomics and genomics to unravel the specificities of Sahara bacterium Deinococcus deserti.</title>
        <authorList>
            <person name="de Groot A."/>
            <person name="Dulermo R."/>
            <person name="Ortet P."/>
            <person name="Blanchard L."/>
            <person name="Guerin P."/>
            <person name="Fernandez B."/>
            <person name="Vacherie B."/>
            <person name="Dossat C."/>
            <person name="Jolivet E."/>
            <person name="Siguier P."/>
            <person name="Chandler M."/>
            <person name="Barakat M."/>
            <person name="Dedieu A."/>
            <person name="Barbe V."/>
            <person name="Heulin T."/>
            <person name="Sommer S."/>
            <person name="Achouak W."/>
            <person name="Armengaud J."/>
        </authorList>
    </citation>
    <scope>NUCLEOTIDE SEQUENCE [LARGE SCALE GENOMIC DNA]</scope>
    <source>
        <strain evidence="9">DSM 17065 / CIP 109153 / LMG 22923 / VCD115</strain>
    </source>
</reference>